<dbReference type="InterPro" id="IPR036291">
    <property type="entry name" value="NAD(P)-bd_dom_sf"/>
</dbReference>
<reference evidence="2 3" key="1">
    <citation type="submission" date="2013-03" db="EMBL/GenBank/DDBJ databases">
        <title>The Genome Sequence of Exophiala aquamarina CBS 119918.</title>
        <authorList>
            <consortium name="The Broad Institute Genomics Platform"/>
            <person name="Cuomo C."/>
            <person name="de Hoog S."/>
            <person name="Gorbushina A."/>
            <person name="Walker B."/>
            <person name="Young S.K."/>
            <person name="Zeng Q."/>
            <person name="Gargeya S."/>
            <person name="Fitzgerald M."/>
            <person name="Haas B."/>
            <person name="Abouelleil A."/>
            <person name="Allen A.W."/>
            <person name="Alvarado L."/>
            <person name="Arachchi H.M."/>
            <person name="Berlin A.M."/>
            <person name="Chapman S.B."/>
            <person name="Gainer-Dewar J."/>
            <person name="Goldberg J."/>
            <person name="Griggs A."/>
            <person name="Gujja S."/>
            <person name="Hansen M."/>
            <person name="Howarth C."/>
            <person name="Imamovic A."/>
            <person name="Ireland A."/>
            <person name="Larimer J."/>
            <person name="McCowan C."/>
            <person name="Murphy C."/>
            <person name="Pearson M."/>
            <person name="Poon T.W."/>
            <person name="Priest M."/>
            <person name="Roberts A."/>
            <person name="Saif S."/>
            <person name="Shea T."/>
            <person name="Sisk P."/>
            <person name="Sykes S."/>
            <person name="Wortman J."/>
            <person name="Nusbaum C."/>
            <person name="Birren B."/>
        </authorList>
    </citation>
    <scope>NUCLEOTIDE SEQUENCE [LARGE SCALE GENOMIC DNA]</scope>
    <source>
        <strain evidence="2 3">CBS 119918</strain>
    </source>
</reference>
<dbReference type="InterPro" id="IPR020843">
    <property type="entry name" value="ER"/>
</dbReference>
<dbReference type="RefSeq" id="XP_013256830.1">
    <property type="nucleotide sequence ID" value="XM_013401376.1"/>
</dbReference>
<dbReference type="PANTHER" id="PTHR45033:SF2">
    <property type="entry name" value="ZINC-TYPE ALCOHOL DEHYDROGENASE-LIKE PROTEIN C1773.06C"/>
    <property type="match status" value="1"/>
</dbReference>
<dbReference type="InterPro" id="IPR011032">
    <property type="entry name" value="GroES-like_sf"/>
</dbReference>
<accession>A0A072PFA7</accession>
<feature type="domain" description="Enoyl reductase (ER)" evidence="1">
    <location>
        <begin position="2"/>
        <end position="241"/>
    </location>
</feature>
<protein>
    <recommendedName>
        <fullName evidence="1">Enoyl reductase (ER) domain-containing protein</fullName>
    </recommendedName>
</protein>
<dbReference type="HOGENOM" id="CLU_026673_3_4_1"/>
<dbReference type="SUPFAM" id="SSF51735">
    <property type="entry name" value="NAD(P)-binding Rossmann-fold domains"/>
    <property type="match status" value="1"/>
</dbReference>
<dbReference type="Gene3D" id="3.40.50.720">
    <property type="entry name" value="NAD(P)-binding Rossmann-like Domain"/>
    <property type="match status" value="1"/>
</dbReference>
<dbReference type="AlphaFoldDB" id="A0A072PFA7"/>
<keyword evidence="3" id="KW-1185">Reference proteome</keyword>
<gene>
    <name evidence="2" type="ORF">A1O9_09406</name>
</gene>
<dbReference type="SUPFAM" id="SSF50129">
    <property type="entry name" value="GroES-like"/>
    <property type="match status" value="1"/>
</dbReference>
<dbReference type="PANTHER" id="PTHR45033">
    <property type="match status" value="1"/>
</dbReference>
<comment type="caution">
    <text evidence="2">The sequence shown here is derived from an EMBL/GenBank/DDBJ whole genome shotgun (WGS) entry which is preliminary data.</text>
</comment>
<proteinExistence type="predicted"/>
<dbReference type="GeneID" id="25284315"/>
<dbReference type="GO" id="GO:0016491">
    <property type="term" value="F:oxidoreductase activity"/>
    <property type="evidence" value="ECO:0007669"/>
    <property type="project" value="InterPro"/>
</dbReference>
<evidence type="ECO:0000313" key="2">
    <source>
        <dbReference type="EMBL" id="KEF54240.1"/>
    </source>
</evidence>
<dbReference type="InterPro" id="IPR013149">
    <property type="entry name" value="ADH-like_C"/>
</dbReference>
<dbReference type="STRING" id="1182545.A0A072PFA7"/>
<dbReference type="SMART" id="SM00829">
    <property type="entry name" value="PKS_ER"/>
    <property type="match status" value="1"/>
</dbReference>
<dbReference type="Gene3D" id="3.90.180.10">
    <property type="entry name" value="Medium-chain alcohol dehydrogenases, catalytic domain"/>
    <property type="match status" value="1"/>
</dbReference>
<dbReference type="Pfam" id="PF00107">
    <property type="entry name" value="ADH_zinc_N"/>
    <property type="match status" value="1"/>
</dbReference>
<dbReference type="EMBL" id="AMGV01000010">
    <property type="protein sequence ID" value="KEF54240.1"/>
    <property type="molecule type" value="Genomic_DNA"/>
</dbReference>
<dbReference type="OrthoDB" id="9930022at2759"/>
<dbReference type="InterPro" id="IPR052711">
    <property type="entry name" value="Zinc_ADH-like"/>
</dbReference>
<name>A0A072PFA7_9EURO</name>
<organism evidence="2 3">
    <name type="scientific">Exophiala aquamarina CBS 119918</name>
    <dbReference type="NCBI Taxonomy" id="1182545"/>
    <lineage>
        <taxon>Eukaryota</taxon>
        <taxon>Fungi</taxon>
        <taxon>Dikarya</taxon>
        <taxon>Ascomycota</taxon>
        <taxon>Pezizomycotina</taxon>
        <taxon>Eurotiomycetes</taxon>
        <taxon>Chaetothyriomycetidae</taxon>
        <taxon>Chaetothyriales</taxon>
        <taxon>Herpotrichiellaceae</taxon>
        <taxon>Exophiala</taxon>
    </lineage>
</organism>
<sequence length="244" mass="26313">MNLQNAPSQLGTFHDGALRQYAIFNEQACVAIPDNLSYREAATLPCAALTAWNALYGGSRILKPGETVLTQGTGGVSIFALQFAKLGGAQVIATTSTAAKAARLKGLGADHVINYNEDAMWGQTARNLSYRGLGVDVIVEIGGGGTLRQSKLAAAIGAELAMVGARADAKEGQMSPESYEEEMINRRRILVGSRHLQEEMNRLIQLSGLKPVTDEKVFSFAEVKEAYRYLQEARHFGKVVVNII</sequence>
<dbReference type="Proteomes" id="UP000027920">
    <property type="component" value="Unassembled WGS sequence"/>
</dbReference>
<dbReference type="VEuPathDB" id="FungiDB:A1O9_09406"/>
<dbReference type="CDD" id="cd08276">
    <property type="entry name" value="MDR7"/>
    <property type="match status" value="1"/>
</dbReference>
<evidence type="ECO:0000313" key="3">
    <source>
        <dbReference type="Proteomes" id="UP000027920"/>
    </source>
</evidence>
<evidence type="ECO:0000259" key="1">
    <source>
        <dbReference type="SMART" id="SM00829"/>
    </source>
</evidence>